<evidence type="ECO:0000313" key="2">
    <source>
        <dbReference type="EMBL" id="BAA03269.1"/>
    </source>
</evidence>
<dbReference type="PIR" id="S42858">
    <property type="entry name" value="S42858"/>
</dbReference>
<protein>
    <submittedName>
        <fullName evidence="2">ORF61</fullName>
    </submittedName>
</protein>
<dbReference type="EMBL" id="D14339">
    <property type="protein sequence ID" value="BAA03269.1"/>
    <property type="molecule type" value="Genomic_DNA"/>
</dbReference>
<feature type="region of interest" description="Disordered" evidence="1">
    <location>
        <begin position="1"/>
        <end position="37"/>
    </location>
</feature>
<keyword evidence="2" id="KW-0496">Mitochondrion</keyword>
<name>Q35295_ORYSA</name>
<organism evidence="2">
    <name type="scientific">Oryza sativa</name>
    <name type="common">Rice</name>
    <dbReference type="NCBI Taxonomy" id="4530"/>
    <lineage>
        <taxon>Eukaryota</taxon>
        <taxon>Viridiplantae</taxon>
        <taxon>Streptophyta</taxon>
        <taxon>Embryophyta</taxon>
        <taxon>Tracheophyta</taxon>
        <taxon>Spermatophyta</taxon>
        <taxon>Magnoliopsida</taxon>
        <taxon>Liliopsida</taxon>
        <taxon>Poales</taxon>
        <taxon>Poaceae</taxon>
        <taxon>BOP clade</taxon>
        <taxon>Oryzoideae</taxon>
        <taxon>Oryzeae</taxon>
        <taxon>Oryzinae</taxon>
        <taxon>Oryza</taxon>
    </lineage>
</organism>
<feature type="compositionally biased region" description="Basic and acidic residues" evidence="1">
    <location>
        <begin position="13"/>
        <end position="24"/>
    </location>
</feature>
<evidence type="ECO:0000256" key="1">
    <source>
        <dbReference type="SAM" id="MobiDB-lite"/>
    </source>
</evidence>
<feature type="compositionally biased region" description="Polar residues" evidence="1">
    <location>
        <begin position="1"/>
        <end position="11"/>
    </location>
</feature>
<dbReference type="AlphaFoldDB" id="Q35295"/>
<dbReference type="GO" id="GO:0005739">
    <property type="term" value="C:mitochondrion"/>
    <property type="evidence" value="ECO:0000305"/>
    <property type="project" value="Gramene"/>
</dbReference>
<proteinExistence type="predicted"/>
<geneLocation type="mitochondrion" evidence="2"/>
<accession>Q35295</accession>
<reference evidence="2" key="1">
    <citation type="journal article" date="1993" name="Curr. Genet.">
        <title>A unique sequence locating downstream of the rice mitochondrial atp6 may cause male sterility.</title>
        <authorList>
            <person name="Akagi H."/>
            <person name="Sakamoto M."/>
            <person name="Shimada H."/>
            <person name="Shinjyo C."/>
            <person name="Fujimura T."/>
        </authorList>
    </citation>
    <scope>NUCLEOTIDE SEQUENCE</scope>
    <source>
        <strain evidence="2">MTC-5A</strain>
    </source>
</reference>
<sequence>MQKDLSQSQIEEYQPKKQKQDLTSKEGTCCRSSTGKYKKRSPVHFIICGLYCLKVLLRGRI</sequence>